<dbReference type="Proteomes" id="UP001597012">
    <property type="component" value="Unassembled WGS sequence"/>
</dbReference>
<keyword evidence="1" id="KW-0732">Signal</keyword>
<evidence type="ECO:0000256" key="1">
    <source>
        <dbReference type="SAM" id="SignalP"/>
    </source>
</evidence>
<name>A0ABW3B188_9FLAO</name>
<dbReference type="EMBL" id="JBHTHY010000003">
    <property type="protein sequence ID" value="MFD0796561.1"/>
    <property type="molecule type" value="Genomic_DNA"/>
</dbReference>
<gene>
    <name evidence="2" type="ORF">ACFQZJ_03750</name>
</gene>
<evidence type="ECO:0000313" key="3">
    <source>
        <dbReference type="Proteomes" id="UP001597012"/>
    </source>
</evidence>
<comment type="caution">
    <text evidence="2">The sequence shown here is derived from an EMBL/GenBank/DDBJ whole genome shotgun (WGS) entry which is preliminary data.</text>
</comment>
<organism evidence="2 3">
    <name type="scientific">Maribacter chungangensis</name>
    <dbReference type="NCBI Taxonomy" id="1069117"/>
    <lineage>
        <taxon>Bacteria</taxon>
        <taxon>Pseudomonadati</taxon>
        <taxon>Bacteroidota</taxon>
        <taxon>Flavobacteriia</taxon>
        <taxon>Flavobacteriales</taxon>
        <taxon>Flavobacteriaceae</taxon>
        <taxon>Maribacter</taxon>
    </lineage>
</organism>
<evidence type="ECO:0000313" key="2">
    <source>
        <dbReference type="EMBL" id="MFD0796561.1"/>
    </source>
</evidence>
<feature type="chain" id="PRO_5047344016" evidence="1">
    <location>
        <begin position="27"/>
        <end position="257"/>
    </location>
</feature>
<dbReference type="PROSITE" id="PS51257">
    <property type="entry name" value="PROKAR_LIPOPROTEIN"/>
    <property type="match status" value="1"/>
</dbReference>
<feature type="signal peptide" evidence="1">
    <location>
        <begin position="1"/>
        <end position="26"/>
    </location>
</feature>
<protein>
    <submittedName>
        <fullName evidence="2">Uncharacterized protein</fullName>
    </submittedName>
</protein>
<accession>A0ABW3B188</accession>
<dbReference type="RefSeq" id="WP_379932413.1">
    <property type="nucleotide sequence ID" value="NZ_JBHTHY010000003.1"/>
</dbReference>
<sequence>MIKIHRIKIFSFICFLTLGFSCSSDSDTEEPMDEMMEEMEEPEEESMDNPMEPDTNLNVISYTESDGIVSVEFETVEGDLEWESGNTLDAFDGTGYLRWNKEDNFNMPGVGILVYKLNISTPGTYQFVWRSRISEGDSQSEGNDSWLRFSDASDFFGRRDGSTVFPKGLDKTPNPEGSSSDGWFKIYMNRVGEWFWRSNTSDNDPHNVFVKFDTPGIYTMEVSGRSKFHALDRFVLFIEGKTLTEAQNAERSVIVQP</sequence>
<keyword evidence="3" id="KW-1185">Reference proteome</keyword>
<proteinExistence type="predicted"/>
<reference evidence="3" key="1">
    <citation type="journal article" date="2019" name="Int. J. Syst. Evol. Microbiol.">
        <title>The Global Catalogue of Microorganisms (GCM) 10K type strain sequencing project: providing services to taxonomists for standard genome sequencing and annotation.</title>
        <authorList>
            <consortium name="The Broad Institute Genomics Platform"/>
            <consortium name="The Broad Institute Genome Sequencing Center for Infectious Disease"/>
            <person name="Wu L."/>
            <person name="Ma J."/>
        </authorList>
    </citation>
    <scope>NUCLEOTIDE SEQUENCE [LARGE SCALE GENOMIC DNA]</scope>
    <source>
        <strain evidence="3">CCUG 61948</strain>
    </source>
</reference>